<dbReference type="CDD" id="cd02947">
    <property type="entry name" value="TRX_family"/>
    <property type="match status" value="1"/>
</dbReference>
<dbReference type="Gene3D" id="3.40.30.10">
    <property type="entry name" value="Glutaredoxin"/>
    <property type="match status" value="1"/>
</dbReference>
<evidence type="ECO:0000313" key="3">
    <source>
        <dbReference type="Proteomes" id="UP000570361"/>
    </source>
</evidence>
<organism evidence="2 3">
    <name type="scientific">Paenibacillus phyllosphaerae</name>
    <dbReference type="NCBI Taxonomy" id="274593"/>
    <lineage>
        <taxon>Bacteria</taxon>
        <taxon>Bacillati</taxon>
        <taxon>Bacillota</taxon>
        <taxon>Bacilli</taxon>
        <taxon>Bacillales</taxon>
        <taxon>Paenibacillaceae</taxon>
        <taxon>Paenibacillus</taxon>
    </lineage>
</organism>
<proteinExistence type="predicted"/>
<reference evidence="2 3" key="1">
    <citation type="submission" date="2020-08" db="EMBL/GenBank/DDBJ databases">
        <title>Genomic Encyclopedia of Type Strains, Phase III (KMG-III): the genomes of soil and plant-associated and newly described type strains.</title>
        <authorList>
            <person name="Whitman W."/>
        </authorList>
    </citation>
    <scope>NUCLEOTIDE SEQUENCE [LARGE SCALE GENOMIC DNA]</scope>
    <source>
        <strain evidence="2 3">CECT 5862</strain>
    </source>
</reference>
<dbReference type="EMBL" id="JACHXK010000013">
    <property type="protein sequence ID" value="MBB3112553.1"/>
    <property type="molecule type" value="Genomic_DNA"/>
</dbReference>
<protein>
    <submittedName>
        <fullName evidence="2">Thioredoxin-like negative regulator of GroEL</fullName>
    </submittedName>
</protein>
<dbReference type="RefSeq" id="WP_183602677.1">
    <property type="nucleotide sequence ID" value="NZ_JACHXK010000013.1"/>
</dbReference>
<dbReference type="Proteomes" id="UP000570361">
    <property type="component" value="Unassembled WGS sequence"/>
</dbReference>
<name>A0A7W5B1C8_9BACL</name>
<sequence>MKELTEITEKEWLSAAGGDTKREALLFVTPLCGTCKITERILQVVEAAGKSIPIRKININYAVQLRTKWQIASVPCLVVLEDGEPVQQTYAMHGVDYLFELLRSER</sequence>
<dbReference type="Pfam" id="PF00085">
    <property type="entry name" value="Thioredoxin"/>
    <property type="match status" value="1"/>
</dbReference>
<comment type="caution">
    <text evidence="2">The sequence shown here is derived from an EMBL/GenBank/DDBJ whole genome shotgun (WGS) entry which is preliminary data.</text>
</comment>
<dbReference type="SUPFAM" id="SSF52833">
    <property type="entry name" value="Thioredoxin-like"/>
    <property type="match status" value="1"/>
</dbReference>
<dbReference type="AlphaFoldDB" id="A0A7W5B1C8"/>
<accession>A0A7W5B1C8</accession>
<dbReference type="InterPro" id="IPR036249">
    <property type="entry name" value="Thioredoxin-like_sf"/>
</dbReference>
<keyword evidence="3" id="KW-1185">Reference proteome</keyword>
<feature type="domain" description="Thioredoxin" evidence="1">
    <location>
        <begin position="9"/>
        <end position="93"/>
    </location>
</feature>
<evidence type="ECO:0000313" key="2">
    <source>
        <dbReference type="EMBL" id="MBB3112553.1"/>
    </source>
</evidence>
<evidence type="ECO:0000259" key="1">
    <source>
        <dbReference type="Pfam" id="PF00085"/>
    </source>
</evidence>
<gene>
    <name evidence="2" type="ORF">FHS18_004654</name>
</gene>
<dbReference type="InterPro" id="IPR013766">
    <property type="entry name" value="Thioredoxin_domain"/>
</dbReference>